<dbReference type="Proteomes" id="UP000762676">
    <property type="component" value="Unassembled WGS sequence"/>
</dbReference>
<name>A0AAV4GNU7_9GAST</name>
<dbReference type="AlphaFoldDB" id="A0AAV4GNU7"/>
<protein>
    <submittedName>
        <fullName evidence="1">Chromosome partition protein MukB</fullName>
    </submittedName>
</protein>
<comment type="caution">
    <text evidence="1">The sequence shown here is derived from an EMBL/GenBank/DDBJ whole genome shotgun (WGS) entry which is preliminary data.</text>
</comment>
<accession>A0AAV4GNU7</accession>
<reference evidence="1 2" key="1">
    <citation type="journal article" date="2021" name="Elife">
        <title>Chloroplast acquisition without the gene transfer in kleptoplastic sea slugs, Plakobranchus ocellatus.</title>
        <authorList>
            <person name="Maeda T."/>
            <person name="Takahashi S."/>
            <person name="Yoshida T."/>
            <person name="Shimamura S."/>
            <person name="Takaki Y."/>
            <person name="Nagai Y."/>
            <person name="Toyoda A."/>
            <person name="Suzuki Y."/>
            <person name="Arimoto A."/>
            <person name="Ishii H."/>
            <person name="Satoh N."/>
            <person name="Nishiyama T."/>
            <person name="Hasebe M."/>
            <person name="Maruyama T."/>
            <person name="Minagawa J."/>
            <person name="Obokata J."/>
            <person name="Shigenobu S."/>
        </authorList>
    </citation>
    <scope>NUCLEOTIDE SEQUENCE [LARGE SCALE GENOMIC DNA]</scope>
</reference>
<sequence length="157" mass="17742">MITAQVLAICHLDPEQLEDSGWITTESLFDRLRLLLDYREYIKLQVLVQRANHKQFEPASPTNLSTGEAIGTGLAVLTMVLHSWEVTTHKRVGHGHSANRLLFLDEAARLDARALATLEELCANQSLQLLESARPIMYCPRMASHTGWCDLWSLMNM</sequence>
<organism evidence="1 2">
    <name type="scientific">Elysia marginata</name>
    <dbReference type="NCBI Taxonomy" id="1093978"/>
    <lineage>
        <taxon>Eukaryota</taxon>
        <taxon>Metazoa</taxon>
        <taxon>Spiralia</taxon>
        <taxon>Lophotrochozoa</taxon>
        <taxon>Mollusca</taxon>
        <taxon>Gastropoda</taxon>
        <taxon>Heterobranchia</taxon>
        <taxon>Euthyneura</taxon>
        <taxon>Panpulmonata</taxon>
        <taxon>Sacoglossa</taxon>
        <taxon>Placobranchoidea</taxon>
        <taxon>Plakobranchidae</taxon>
        <taxon>Elysia</taxon>
    </lineage>
</organism>
<dbReference type="Pfam" id="PF13558">
    <property type="entry name" value="SbcC_Walker_B"/>
    <property type="match status" value="1"/>
</dbReference>
<evidence type="ECO:0000313" key="1">
    <source>
        <dbReference type="EMBL" id="GFR87107.1"/>
    </source>
</evidence>
<keyword evidence="2" id="KW-1185">Reference proteome</keyword>
<gene>
    <name evidence="1" type="ORF">ElyMa_004215600</name>
</gene>
<evidence type="ECO:0000313" key="2">
    <source>
        <dbReference type="Proteomes" id="UP000762676"/>
    </source>
</evidence>
<proteinExistence type="predicted"/>
<dbReference type="Gene3D" id="3.40.1140.10">
    <property type="match status" value="1"/>
</dbReference>
<dbReference type="EMBL" id="BMAT01008526">
    <property type="protein sequence ID" value="GFR87107.1"/>
    <property type="molecule type" value="Genomic_DNA"/>
</dbReference>